<organism evidence="1">
    <name type="scientific">marine sediment metagenome</name>
    <dbReference type="NCBI Taxonomy" id="412755"/>
    <lineage>
        <taxon>unclassified sequences</taxon>
        <taxon>metagenomes</taxon>
        <taxon>ecological metagenomes</taxon>
    </lineage>
</organism>
<name>A0A0F9DP26_9ZZZZ</name>
<accession>A0A0F9DP26</accession>
<protein>
    <submittedName>
        <fullName evidence="1">Uncharacterized protein</fullName>
    </submittedName>
</protein>
<reference evidence="1" key="1">
    <citation type="journal article" date="2015" name="Nature">
        <title>Complex archaea that bridge the gap between prokaryotes and eukaryotes.</title>
        <authorList>
            <person name="Spang A."/>
            <person name="Saw J.H."/>
            <person name="Jorgensen S.L."/>
            <person name="Zaremba-Niedzwiedzka K."/>
            <person name="Martijn J."/>
            <person name="Lind A.E."/>
            <person name="van Eijk R."/>
            <person name="Schleper C."/>
            <person name="Guy L."/>
            <person name="Ettema T.J."/>
        </authorList>
    </citation>
    <scope>NUCLEOTIDE SEQUENCE</scope>
</reference>
<proteinExistence type="predicted"/>
<dbReference type="EMBL" id="LAZR01030806">
    <property type="protein sequence ID" value="KKL55536.1"/>
    <property type="molecule type" value="Genomic_DNA"/>
</dbReference>
<evidence type="ECO:0000313" key="1">
    <source>
        <dbReference type="EMBL" id="KKL55536.1"/>
    </source>
</evidence>
<gene>
    <name evidence="1" type="ORF">LCGC14_2254420</name>
</gene>
<dbReference type="AlphaFoldDB" id="A0A0F9DP26"/>
<sequence>VWDGANRAIWKGVPRTPGETGPGPLAWHQIINITGDPTYSSNLAMTRPLAIINFSLGTPFNNATKTWLWYGSGNGRVFRWNIGSWGDLEGGGIQHDDGVSREADSGTANGAVTTADTTLTDTRESASWQADEWVGYVVTCNGKTMTVTSNTTTVLTGASWSGGGNPGNGNAWTLDETTTMVWTSGRYDRGHKKAIKHWTALGFITENLSGSQTITAEYRVDGGSYVSAGTLNTSPYQQLAIDVRGYDIELRLTFNPQTSTGITSPPTVRRIVYEGREVPQELTLISMTCEAATSAQAGGVRQKDWADDMLTAVNTLSDSLKQTFRDVFKVDRNVVVLTVTEEDIKRVQGAQVPQSTINLRLLVVP</sequence>
<feature type="non-terminal residue" evidence="1">
    <location>
        <position position="1"/>
    </location>
</feature>
<comment type="caution">
    <text evidence="1">The sequence shown here is derived from an EMBL/GenBank/DDBJ whole genome shotgun (WGS) entry which is preliminary data.</text>
</comment>